<dbReference type="PANTHER" id="PTHR43581">
    <property type="entry name" value="ATP/GTP PHOSPHATASE"/>
    <property type="match status" value="1"/>
</dbReference>
<reference evidence="4" key="1">
    <citation type="journal article" date="2020" name="mSystems">
        <title>Genome- and Community-Level Interaction Insights into Carbon Utilization and Element Cycling Functions of Hydrothermarchaeota in Hydrothermal Sediment.</title>
        <authorList>
            <person name="Zhou Z."/>
            <person name="Liu Y."/>
            <person name="Xu W."/>
            <person name="Pan J."/>
            <person name="Luo Z.H."/>
            <person name="Li M."/>
        </authorList>
    </citation>
    <scope>NUCLEOTIDE SEQUENCE [LARGE SCALE GENOMIC DNA]</scope>
    <source>
        <strain evidence="4">HyVt-115</strain>
    </source>
</reference>
<dbReference type="InterPro" id="IPR027417">
    <property type="entry name" value="P-loop_NTPase"/>
</dbReference>
<dbReference type="Proteomes" id="UP000885690">
    <property type="component" value="Unassembled WGS sequence"/>
</dbReference>
<dbReference type="SUPFAM" id="SSF52540">
    <property type="entry name" value="P-loop containing nucleoside triphosphate hydrolases"/>
    <property type="match status" value="1"/>
</dbReference>
<dbReference type="GO" id="GO:0005524">
    <property type="term" value="F:ATP binding"/>
    <property type="evidence" value="ECO:0007669"/>
    <property type="project" value="InterPro"/>
</dbReference>
<dbReference type="InterPro" id="IPR041685">
    <property type="entry name" value="AAA_GajA/Old/RecF-like"/>
</dbReference>
<feature type="domain" description="ATPase AAA-type core" evidence="3">
    <location>
        <begin position="209"/>
        <end position="304"/>
    </location>
</feature>
<feature type="domain" description="DUF3696" evidence="1">
    <location>
        <begin position="317"/>
        <end position="354"/>
    </location>
</feature>
<dbReference type="GO" id="GO:0016887">
    <property type="term" value="F:ATP hydrolysis activity"/>
    <property type="evidence" value="ECO:0007669"/>
    <property type="project" value="InterPro"/>
</dbReference>
<evidence type="ECO:0000259" key="2">
    <source>
        <dbReference type="Pfam" id="PF13175"/>
    </source>
</evidence>
<dbReference type="InterPro" id="IPR022532">
    <property type="entry name" value="DUF3696"/>
</dbReference>
<dbReference type="InterPro" id="IPR003959">
    <property type="entry name" value="ATPase_AAA_core"/>
</dbReference>
<evidence type="ECO:0000313" key="4">
    <source>
        <dbReference type="EMBL" id="HDD52990.1"/>
    </source>
</evidence>
<evidence type="ECO:0000259" key="1">
    <source>
        <dbReference type="Pfam" id="PF12476"/>
    </source>
</evidence>
<feature type="domain" description="Endonuclease GajA/Old nuclease/RecF-like AAA" evidence="2">
    <location>
        <begin position="4"/>
        <end position="50"/>
    </location>
</feature>
<gene>
    <name evidence="4" type="ORF">ENF32_02850</name>
</gene>
<dbReference type="AlphaFoldDB" id="A0A7C0U6K2"/>
<dbReference type="PANTHER" id="PTHR43581:SF2">
    <property type="entry name" value="EXCINUCLEASE ATPASE SUBUNIT"/>
    <property type="match status" value="1"/>
</dbReference>
<dbReference type="Pfam" id="PF13304">
    <property type="entry name" value="AAA_21"/>
    <property type="match status" value="1"/>
</dbReference>
<dbReference type="EMBL" id="DQWS01000109">
    <property type="protein sequence ID" value="HDD52990.1"/>
    <property type="molecule type" value="Genomic_DNA"/>
</dbReference>
<sequence>MFRLSDLRLCNFKAFKRAHVRFRPITVLIGPNSSGKSTIIQAMLLLKQTLAKAIVDNVPLALTGLHNFGDFEALVFKGEREISVELILGGSESYFFTVRGSMQRVSFDLVEVKINGREVGRRKRLGFLVEHPIAKDVEDSFKSVYYLGPLRQEPKPVYEVKGEPFEWIGSKGEKTVDVLVMREEVKEAVGKWLVNHGLAKLSSGRRKKVGLDVVNLRKGTEAYSVYLYDAKTGWKVNFNEVGFGYSQLLPILVGALAVKSGSLIMLEQPEIHLNPSIIPKLVEFFVEQSREKSFLIETHSEVLLLKLQAMVAEGLVSKDDVAVYYTERTPSGSKIRLVDLRDSGEFEDWPEGFFMDRAALVYERYKALMSA</sequence>
<protein>
    <submittedName>
        <fullName evidence="4">DUF3696 domain-containing protein</fullName>
    </submittedName>
</protein>
<dbReference type="InterPro" id="IPR014592">
    <property type="entry name" value="P-loop_UCP034888"/>
</dbReference>
<name>A0A7C0U6K2_9BACT</name>
<dbReference type="Pfam" id="PF13175">
    <property type="entry name" value="AAA_15"/>
    <property type="match status" value="1"/>
</dbReference>
<evidence type="ECO:0000259" key="3">
    <source>
        <dbReference type="Pfam" id="PF13304"/>
    </source>
</evidence>
<accession>A0A7C0U6K2</accession>
<organism evidence="4">
    <name type="scientific">Thermosulfidibacter takaii</name>
    <dbReference type="NCBI Taxonomy" id="412593"/>
    <lineage>
        <taxon>Bacteria</taxon>
        <taxon>Pseudomonadati</taxon>
        <taxon>Thermosulfidibacterota</taxon>
        <taxon>Thermosulfidibacteria</taxon>
        <taxon>Thermosulfidibacterales</taxon>
        <taxon>Thermosulfidibacteraceae</taxon>
    </lineage>
</organism>
<dbReference type="PIRSF" id="PIRSF034888">
    <property type="entry name" value="P-loop_UCP034888"/>
    <property type="match status" value="1"/>
</dbReference>
<dbReference type="Gene3D" id="3.40.50.300">
    <property type="entry name" value="P-loop containing nucleotide triphosphate hydrolases"/>
    <property type="match status" value="1"/>
</dbReference>
<dbReference type="Pfam" id="PF12476">
    <property type="entry name" value="DUF3696"/>
    <property type="match status" value="1"/>
</dbReference>
<comment type="caution">
    <text evidence="4">The sequence shown here is derived from an EMBL/GenBank/DDBJ whole genome shotgun (WGS) entry which is preliminary data.</text>
</comment>
<dbReference type="InterPro" id="IPR051396">
    <property type="entry name" value="Bact_Antivir_Def_Nuclease"/>
</dbReference>
<proteinExistence type="predicted"/>